<evidence type="ECO:0000313" key="5">
    <source>
        <dbReference type="EMBL" id="BDW86511.1"/>
    </source>
</evidence>
<dbReference type="InterPro" id="IPR008978">
    <property type="entry name" value="HSP20-like_chaperone"/>
</dbReference>
<feature type="compositionally biased region" description="Basic and acidic residues" evidence="3">
    <location>
        <begin position="1"/>
        <end position="18"/>
    </location>
</feature>
<protein>
    <submittedName>
        <fullName evidence="5">Molecular chaperone Hsp20</fullName>
    </submittedName>
</protein>
<dbReference type="Proteomes" id="UP001337723">
    <property type="component" value="Chromosome"/>
</dbReference>
<evidence type="ECO:0000256" key="3">
    <source>
        <dbReference type="SAM" id="MobiDB-lite"/>
    </source>
</evidence>
<dbReference type="Pfam" id="PF00011">
    <property type="entry name" value="HSP20"/>
    <property type="match status" value="1"/>
</dbReference>
<reference evidence="5 6" key="1">
    <citation type="submission" date="2023-01" db="EMBL/GenBank/DDBJ databases">
        <title>Complete genome sequence of Roseicyclus marinus strain Dej080120_10.</title>
        <authorList>
            <person name="Ueki S."/>
            <person name="Maruyama F."/>
        </authorList>
    </citation>
    <scope>NUCLEOTIDE SEQUENCE [LARGE SCALE GENOMIC DNA]</scope>
    <source>
        <strain evidence="5 6">Dej080120_10</strain>
    </source>
</reference>
<evidence type="ECO:0000256" key="2">
    <source>
        <dbReference type="RuleBase" id="RU003616"/>
    </source>
</evidence>
<dbReference type="CDD" id="cd06464">
    <property type="entry name" value="ACD_sHsps-like"/>
    <property type="match status" value="1"/>
</dbReference>
<accession>A0AA48HLL3</accession>
<keyword evidence="6" id="KW-1185">Reference proteome</keyword>
<feature type="region of interest" description="Disordered" evidence="3">
    <location>
        <begin position="1"/>
        <end position="27"/>
    </location>
</feature>
<dbReference type="KEGG" id="rmai:MACH21_26880"/>
<dbReference type="PANTHER" id="PTHR11527">
    <property type="entry name" value="HEAT-SHOCK PROTEIN 20 FAMILY MEMBER"/>
    <property type="match status" value="1"/>
</dbReference>
<proteinExistence type="inferred from homology"/>
<dbReference type="AlphaFoldDB" id="A0AA48HLL3"/>
<evidence type="ECO:0000259" key="4">
    <source>
        <dbReference type="PROSITE" id="PS01031"/>
    </source>
</evidence>
<dbReference type="SUPFAM" id="SSF49764">
    <property type="entry name" value="HSP20-like chaperones"/>
    <property type="match status" value="1"/>
</dbReference>
<evidence type="ECO:0000256" key="1">
    <source>
        <dbReference type="PROSITE-ProRule" id="PRU00285"/>
    </source>
</evidence>
<gene>
    <name evidence="5" type="primary">hspC2</name>
    <name evidence="5" type="ORF">MACH21_26880</name>
</gene>
<dbReference type="PROSITE" id="PS01031">
    <property type="entry name" value="SHSP"/>
    <property type="match status" value="1"/>
</dbReference>
<organism evidence="5 6">
    <name type="scientific">Roseicyclus marinus</name>
    <dbReference type="NCBI Taxonomy" id="2161673"/>
    <lineage>
        <taxon>Bacteria</taxon>
        <taxon>Pseudomonadati</taxon>
        <taxon>Pseudomonadota</taxon>
        <taxon>Alphaproteobacteria</taxon>
        <taxon>Rhodobacterales</taxon>
        <taxon>Roseobacteraceae</taxon>
        <taxon>Roseicyclus</taxon>
    </lineage>
</organism>
<dbReference type="EMBL" id="AP027266">
    <property type="protein sequence ID" value="BDW86511.1"/>
    <property type="molecule type" value="Genomic_DNA"/>
</dbReference>
<evidence type="ECO:0000313" key="6">
    <source>
        <dbReference type="Proteomes" id="UP001337723"/>
    </source>
</evidence>
<feature type="domain" description="SHSP" evidence="4">
    <location>
        <begin position="62"/>
        <end position="177"/>
    </location>
</feature>
<name>A0AA48HLL3_9RHOB</name>
<sequence>MTRQKESIDIQRNSETETRAPASEGWGPITSLREEIDRLFDDFGSGFWRNPMTRRATGRVLEPISWRLAPVMEVVDCNGEFRIAAELPGLAAEDVDITLHDNVLTIRGEKTEEKREEKSDYLLNERRYGAFHRTMALPAGSDAEKITAQLSHGVLTIIIPKTEVARAAERKIAVKAA</sequence>
<dbReference type="InterPro" id="IPR002068">
    <property type="entry name" value="A-crystallin/Hsp20_dom"/>
</dbReference>
<comment type="similarity">
    <text evidence="1 2">Belongs to the small heat shock protein (HSP20) family.</text>
</comment>
<dbReference type="Gene3D" id="2.60.40.790">
    <property type="match status" value="1"/>
</dbReference>
<dbReference type="InterPro" id="IPR031107">
    <property type="entry name" value="Small_HSP"/>
</dbReference>